<evidence type="ECO:0000256" key="7">
    <source>
        <dbReference type="ARBA" id="ARBA00023270"/>
    </source>
</evidence>
<comment type="catalytic activity">
    <reaction evidence="1">
        <text>2-dehydro-3-deoxy-6-phospho-D-gluconate = D-glyceraldehyde 3-phosphate + pyruvate</text>
        <dbReference type="Rhea" id="RHEA:17089"/>
        <dbReference type="ChEBI" id="CHEBI:15361"/>
        <dbReference type="ChEBI" id="CHEBI:57569"/>
        <dbReference type="ChEBI" id="CHEBI:59776"/>
        <dbReference type="EC" id="4.1.2.14"/>
    </reaction>
</comment>
<organism evidence="9 10">
    <name type="scientific">Gynuella sunshinyii YC6258</name>
    <dbReference type="NCBI Taxonomy" id="1445510"/>
    <lineage>
        <taxon>Bacteria</taxon>
        <taxon>Pseudomonadati</taxon>
        <taxon>Pseudomonadota</taxon>
        <taxon>Gammaproteobacteria</taxon>
        <taxon>Oceanospirillales</taxon>
        <taxon>Saccharospirillaceae</taxon>
        <taxon>Gynuella</taxon>
    </lineage>
</organism>
<dbReference type="InterPro" id="IPR013785">
    <property type="entry name" value="Aldolase_TIM"/>
</dbReference>
<proteinExistence type="inferred from homology"/>
<dbReference type="EC" id="4.1.2.14" evidence="5"/>
<evidence type="ECO:0000313" key="9">
    <source>
        <dbReference type="EMBL" id="AJQ94965.1"/>
    </source>
</evidence>
<evidence type="ECO:0000256" key="4">
    <source>
        <dbReference type="ARBA" id="ARBA00011233"/>
    </source>
</evidence>
<dbReference type="RefSeq" id="WP_044617378.1">
    <property type="nucleotide sequence ID" value="NZ_CP007142.1"/>
</dbReference>
<dbReference type="KEGG" id="gsn:YC6258_02927"/>
<evidence type="ECO:0000256" key="6">
    <source>
        <dbReference type="ARBA" id="ARBA00023239"/>
    </source>
</evidence>
<dbReference type="PATRIC" id="fig|1445510.3.peg.2897"/>
<protein>
    <recommendedName>
        <fullName evidence="5">2-dehydro-3-deoxy-phosphogluconate aldolase</fullName>
        <ecNumber evidence="5">4.1.2.14</ecNumber>
    </recommendedName>
</protein>
<dbReference type="NCBIfam" id="TIGR01182">
    <property type="entry name" value="eda"/>
    <property type="match status" value="1"/>
</dbReference>
<comment type="pathway">
    <text evidence="2">Carbohydrate acid metabolism; 2-dehydro-3-deoxy-D-gluconate degradation; D-glyceraldehyde 3-phosphate and pyruvate from 2-dehydro-3-deoxy-D-gluconate: step 2/2.</text>
</comment>
<dbReference type="InterPro" id="IPR031338">
    <property type="entry name" value="KDPG/KHG_AS_2"/>
</dbReference>
<dbReference type="PANTHER" id="PTHR30246">
    <property type="entry name" value="2-KETO-3-DEOXY-6-PHOSPHOGLUCONATE ALDOLASE"/>
    <property type="match status" value="1"/>
</dbReference>
<comment type="similarity">
    <text evidence="3">Belongs to the KHG/KDPG aldolase family.</text>
</comment>
<dbReference type="OrthoDB" id="9805177at2"/>
<keyword evidence="8" id="KW-0119">Carbohydrate metabolism</keyword>
<keyword evidence="6 9" id="KW-0456">Lyase</keyword>
<evidence type="ECO:0000256" key="8">
    <source>
        <dbReference type="ARBA" id="ARBA00023277"/>
    </source>
</evidence>
<sequence length="212" mass="22742">MSRYNVEQILNLANPVMPVLAISELDHAVPLARALAEGGLKVLEITLRTAVAMDVIALLKQQVPEVIVGAGTVTSVAQLEALDRIGCDFAISPGTTDALLCAGKEVSMPYLPAIATPSELMLGLQHGYRHFKFFPAETYGGVKTLKAMAGPFADIRFCPTGGISESNFEDYLKLPNVMCVGGSWVAPTAMVEAHEWSEITRLAQQAVAKTKR</sequence>
<dbReference type="AlphaFoldDB" id="A0A0C5V674"/>
<dbReference type="Proteomes" id="UP000032266">
    <property type="component" value="Chromosome"/>
</dbReference>
<comment type="subunit">
    <text evidence="4">Homotrimer.</text>
</comment>
<gene>
    <name evidence="9" type="ORF">YC6258_02927</name>
</gene>
<dbReference type="Gene3D" id="3.20.20.70">
    <property type="entry name" value="Aldolase class I"/>
    <property type="match status" value="1"/>
</dbReference>
<evidence type="ECO:0000313" key="10">
    <source>
        <dbReference type="Proteomes" id="UP000032266"/>
    </source>
</evidence>
<dbReference type="NCBIfam" id="NF004325">
    <property type="entry name" value="PRK05718.1"/>
    <property type="match status" value="1"/>
</dbReference>
<dbReference type="CDD" id="cd00452">
    <property type="entry name" value="KDPG_aldolase"/>
    <property type="match status" value="1"/>
</dbReference>
<reference evidence="9 10" key="1">
    <citation type="submission" date="2014-01" db="EMBL/GenBank/DDBJ databases">
        <title>Full genme sequencing of cellulolytic bacterium Gynuella sunshinyii YC6258T gen. nov., sp. nov.</title>
        <authorList>
            <person name="Khan H."/>
            <person name="Chung E.J."/>
            <person name="Chung Y.R."/>
        </authorList>
    </citation>
    <scope>NUCLEOTIDE SEQUENCE [LARGE SCALE GENOMIC DNA]</scope>
    <source>
        <strain evidence="9 10">YC6258</strain>
    </source>
</reference>
<evidence type="ECO:0000256" key="1">
    <source>
        <dbReference type="ARBA" id="ARBA00000654"/>
    </source>
</evidence>
<accession>A0A0C5V674</accession>
<dbReference type="STRING" id="1445510.YC6258_02927"/>
<dbReference type="InterPro" id="IPR000887">
    <property type="entry name" value="Aldlse_KDPG_KHG"/>
</dbReference>
<evidence type="ECO:0000256" key="2">
    <source>
        <dbReference type="ARBA" id="ARBA00004736"/>
    </source>
</evidence>
<dbReference type="PANTHER" id="PTHR30246:SF1">
    <property type="entry name" value="2-DEHYDRO-3-DEOXY-6-PHOSPHOGALACTONATE ALDOLASE-RELATED"/>
    <property type="match status" value="1"/>
</dbReference>
<dbReference type="PROSITE" id="PS00160">
    <property type="entry name" value="ALDOLASE_KDPG_KHG_2"/>
    <property type="match status" value="1"/>
</dbReference>
<name>A0A0C5V674_9GAMM</name>
<dbReference type="Pfam" id="PF01081">
    <property type="entry name" value="Aldolase"/>
    <property type="match status" value="1"/>
</dbReference>
<keyword evidence="10" id="KW-1185">Reference proteome</keyword>
<dbReference type="SUPFAM" id="SSF51569">
    <property type="entry name" value="Aldolase"/>
    <property type="match status" value="1"/>
</dbReference>
<dbReference type="PROSITE" id="PS00159">
    <property type="entry name" value="ALDOLASE_KDPG_KHG_1"/>
    <property type="match status" value="1"/>
</dbReference>
<evidence type="ECO:0000256" key="5">
    <source>
        <dbReference type="ARBA" id="ARBA00013063"/>
    </source>
</evidence>
<evidence type="ECO:0000256" key="3">
    <source>
        <dbReference type="ARBA" id="ARBA00006906"/>
    </source>
</evidence>
<dbReference type="HOGENOM" id="CLU_077795_1_1_6"/>
<keyword evidence="7" id="KW-0704">Schiff base</keyword>
<dbReference type="GO" id="GO:0008675">
    <property type="term" value="F:2-dehydro-3-deoxy-phosphogluconate aldolase activity"/>
    <property type="evidence" value="ECO:0007669"/>
    <property type="project" value="UniProtKB-EC"/>
</dbReference>
<dbReference type="InterPro" id="IPR031337">
    <property type="entry name" value="KDPG/KHG_AS_1"/>
</dbReference>
<dbReference type="EMBL" id="CP007142">
    <property type="protein sequence ID" value="AJQ94965.1"/>
    <property type="molecule type" value="Genomic_DNA"/>
</dbReference>